<dbReference type="STRING" id="1192034.CAP_8281"/>
<reference evidence="2 3" key="1">
    <citation type="submission" date="2013-05" db="EMBL/GenBank/DDBJ databases">
        <title>Genome assembly of Chondromyces apiculatus DSM 436.</title>
        <authorList>
            <person name="Sharma G."/>
            <person name="Khatri I."/>
            <person name="Kaur C."/>
            <person name="Mayilraj S."/>
            <person name="Subramanian S."/>
        </authorList>
    </citation>
    <scope>NUCLEOTIDE SEQUENCE [LARGE SCALE GENOMIC DNA]</scope>
    <source>
        <strain evidence="2 3">DSM 436</strain>
    </source>
</reference>
<accession>A0A017SWV7</accession>
<dbReference type="OrthoDB" id="5517071at2"/>
<evidence type="ECO:0000313" key="3">
    <source>
        <dbReference type="Proteomes" id="UP000019678"/>
    </source>
</evidence>
<dbReference type="RefSeq" id="WP_044249303.1">
    <property type="nucleotide sequence ID" value="NZ_ASRX01000081.1"/>
</dbReference>
<feature type="region of interest" description="Disordered" evidence="1">
    <location>
        <begin position="335"/>
        <end position="415"/>
    </location>
</feature>
<protein>
    <submittedName>
        <fullName evidence="2">Uncharacterized protein</fullName>
    </submittedName>
</protein>
<keyword evidence="3" id="KW-1185">Reference proteome</keyword>
<sequence>MQKRTRNLLGVLALLSLGTALGGALAYRARSWPFHDTTVSALDAIPGNALIAGTADLRALRASTLGAPFFHDGREIDGVGKIRELCGFDPLDQIDEIAFGVPPSDEGGELGLVASGKLQDDDLVRCATRVIEARGGQPVVTPMGSFRTVRDTSTPSGIELAIRPGGPVLLASGSYLRTMIDSADGRTPSVLQNPSHTEAARRVEGQAARITMVLTPEQRRQIAEEVASGGDPDAQRAPAASIQSAALGVALAENVGFHAVLTCASAPPCEAIGKFIERARDAHASDRGALVSLFASVLRNATIQAQADTLHLRLQAPTSSVAFIVEQLLTLRARRTAAPPPRDALPRDALPPEPPPHDQPSSAPRPPGSAVPGAAPATAGSASPSAPPPSETLRPPRSSATSATSAASAAPRQAP</sequence>
<feature type="compositionally biased region" description="Low complexity" evidence="1">
    <location>
        <begin position="398"/>
        <end position="415"/>
    </location>
</feature>
<feature type="compositionally biased region" description="Low complexity" evidence="1">
    <location>
        <begin position="370"/>
        <end position="384"/>
    </location>
</feature>
<feature type="compositionally biased region" description="Pro residues" evidence="1">
    <location>
        <begin position="338"/>
        <end position="369"/>
    </location>
</feature>
<proteinExistence type="predicted"/>
<comment type="caution">
    <text evidence="2">The sequence shown here is derived from an EMBL/GenBank/DDBJ whole genome shotgun (WGS) entry which is preliminary data.</text>
</comment>
<evidence type="ECO:0000256" key="1">
    <source>
        <dbReference type="SAM" id="MobiDB-lite"/>
    </source>
</evidence>
<gene>
    <name evidence="2" type="ORF">CAP_8281</name>
</gene>
<evidence type="ECO:0000313" key="2">
    <source>
        <dbReference type="EMBL" id="EYF01448.1"/>
    </source>
</evidence>
<dbReference type="EMBL" id="ASRX01000081">
    <property type="protein sequence ID" value="EYF01448.1"/>
    <property type="molecule type" value="Genomic_DNA"/>
</dbReference>
<organism evidence="2 3">
    <name type="scientific">Chondromyces apiculatus DSM 436</name>
    <dbReference type="NCBI Taxonomy" id="1192034"/>
    <lineage>
        <taxon>Bacteria</taxon>
        <taxon>Pseudomonadati</taxon>
        <taxon>Myxococcota</taxon>
        <taxon>Polyangia</taxon>
        <taxon>Polyangiales</taxon>
        <taxon>Polyangiaceae</taxon>
        <taxon>Chondromyces</taxon>
    </lineage>
</organism>
<name>A0A017SWV7_9BACT</name>
<dbReference type="AlphaFoldDB" id="A0A017SWV7"/>
<dbReference type="Proteomes" id="UP000019678">
    <property type="component" value="Unassembled WGS sequence"/>
</dbReference>